<organism evidence="5 6">
    <name type="scientific">Acinetobacter guillouiae</name>
    <name type="common">Acinetobacter genomosp. 11</name>
    <dbReference type="NCBI Taxonomy" id="106649"/>
    <lineage>
        <taxon>Bacteria</taxon>
        <taxon>Pseudomonadati</taxon>
        <taxon>Pseudomonadota</taxon>
        <taxon>Gammaproteobacteria</taxon>
        <taxon>Moraxellales</taxon>
        <taxon>Moraxellaceae</taxon>
        <taxon>Acinetobacter</taxon>
    </lineage>
</organism>
<dbReference type="EMBL" id="JAHWXT010000004">
    <property type="protein sequence ID" value="MCF0265205.1"/>
    <property type="molecule type" value="Genomic_DNA"/>
</dbReference>
<dbReference type="InterPro" id="IPR051053">
    <property type="entry name" value="ECH/Chromodomain_protein"/>
</dbReference>
<evidence type="ECO:0000313" key="5">
    <source>
        <dbReference type="EMBL" id="MCF0265205.1"/>
    </source>
</evidence>
<evidence type="ECO:0000256" key="1">
    <source>
        <dbReference type="ARBA" id="ARBA00004275"/>
    </source>
</evidence>
<dbReference type="Pfam" id="PF00378">
    <property type="entry name" value="ECH_1"/>
    <property type="match status" value="1"/>
</dbReference>
<keyword evidence="3" id="KW-0576">Peroxisome</keyword>
<dbReference type="InterPro" id="IPR029045">
    <property type="entry name" value="ClpP/crotonase-like_dom_sf"/>
</dbReference>
<dbReference type="InterPro" id="IPR014748">
    <property type="entry name" value="Enoyl-CoA_hydra_C"/>
</dbReference>
<evidence type="ECO:0000256" key="3">
    <source>
        <dbReference type="ARBA" id="ARBA00023140"/>
    </source>
</evidence>
<comment type="similarity">
    <text evidence="2">Belongs to the enoyl-CoA hydratase/isomerase family.</text>
</comment>
<dbReference type="GO" id="GO:0004165">
    <property type="term" value="F:delta(3)-delta(2)-enoyl-CoA isomerase activity"/>
    <property type="evidence" value="ECO:0007669"/>
    <property type="project" value="UniProtKB-ARBA"/>
</dbReference>
<comment type="caution">
    <text evidence="5">The sequence shown here is derived from an EMBL/GenBank/DDBJ whole genome shotgun (WGS) entry which is preliminary data.</text>
</comment>
<dbReference type="CDD" id="cd06558">
    <property type="entry name" value="crotonase-like"/>
    <property type="match status" value="1"/>
</dbReference>
<protein>
    <submittedName>
        <fullName evidence="5">Enoyl-CoA hydratase/isomerase family protein</fullName>
    </submittedName>
</protein>
<sequence>MYKEILVTVQNDIAYIKLNRPKSGNAITLNLAEELLKAAIYCDQNKFIRCVVLSAEGPFFCTGGDLEEFQAAGDNISEFLSKLAGILHLAISRFIRMNKPLLVAVNGTAAGAGMSLSLIGDIVIAKDSAQFCPAYTGIGLSPDAGLTWYLPKIVGLRRAQEILMINKKMSANTALEYGLLTMVFSDADFDQQVKENVTLLANQPLPALNNIRQLLLSSHQNSLETHLELEARAIAAVSFDITVKEGMAAFLEKRRPDFKKV</sequence>
<accession>A0A8X8KFM4</accession>
<keyword evidence="4" id="KW-0413">Isomerase</keyword>
<gene>
    <name evidence="5" type="ORF">KW868_12155</name>
</gene>
<dbReference type="PANTHER" id="PTHR43684">
    <property type="match status" value="1"/>
</dbReference>
<reference evidence="5" key="1">
    <citation type="submission" date="2021-07" db="EMBL/GenBank/DDBJ databases">
        <authorList>
            <person name="Fernandez M."/>
            <person name="Pereira P."/>
            <person name="Torres Tejerizo G.A."/>
            <person name="Gonzalez P."/>
            <person name="Agostini E."/>
        </authorList>
    </citation>
    <scope>NUCLEOTIDE SEQUENCE</scope>
    <source>
        <strain evidence="5">SFC 500-1A</strain>
    </source>
</reference>
<proteinExistence type="inferred from homology"/>
<dbReference type="RefSeq" id="WP_151958001.1">
    <property type="nucleotide sequence ID" value="NZ_BKVV01000126.1"/>
</dbReference>
<dbReference type="Proteomes" id="UP000887320">
    <property type="component" value="Unassembled WGS sequence"/>
</dbReference>
<evidence type="ECO:0000313" key="6">
    <source>
        <dbReference type="Proteomes" id="UP000887320"/>
    </source>
</evidence>
<dbReference type="Gene3D" id="3.90.226.10">
    <property type="entry name" value="2-enoyl-CoA Hydratase, Chain A, domain 1"/>
    <property type="match status" value="1"/>
</dbReference>
<dbReference type="SUPFAM" id="SSF52096">
    <property type="entry name" value="ClpP/crotonase"/>
    <property type="match status" value="1"/>
</dbReference>
<evidence type="ECO:0000256" key="4">
    <source>
        <dbReference type="ARBA" id="ARBA00023235"/>
    </source>
</evidence>
<evidence type="ECO:0000256" key="2">
    <source>
        <dbReference type="ARBA" id="ARBA00005254"/>
    </source>
</evidence>
<comment type="subcellular location">
    <subcellularLocation>
        <location evidence="1">Peroxisome</location>
    </subcellularLocation>
</comment>
<dbReference type="InterPro" id="IPR001753">
    <property type="entry name" value="Enoyl-CoA_hydra/iso"/>
</dbReference>
<dbReference type="PANTHER" id="PTHR43684:SF1">
    <property type="entry name" value="ENOYL-COA DELTA ISOMERASE 2"/>
    <property type="match status" value="1"/>
</dbReference>
<dbReference type="AlphaFoldDB" id="A0A8X8KFM4"/>
<dbReference type="Gene3D" id="1.10.12.10">
    <property type="entry name" value="Lyase 2-enoyl-coa Hydratase, Chain A, domain 2"/>
    <property type="match status" value="1"/>
</dbReference>
<name>A0A8X8KFM4_ACIGI</name>